<protein>
    <submittedName>
        <fullName evidence="1">DUF1841 domain-containing protein</fullName>
    </submittedName>
</protein>
<dbReference type="EMBL" id="QFXE01000005">
    <property type="protein sequence ID" value="RDH87727.1"/>
    <property type="molecule type" value="Genomic_DNA"/>
</dbReference>
<organism evidence="1 2">
    <name type="scientific">endosymbiont of Escarpia spicata</name>
    <dbReference type="NCBI Taxonomy" id="2200908"/>
    <lineage>
        <taxon>Bacteria</taxon>
        <taxon>Pseudomonadati</taxon>
        <taxon>Pseudomonadota</taxon>
        <taxon>Gammaproteobacteria</taxon>
        <taxon>sulfur-oxidizing symbionts</taxon>
    </lineage>
</organism>
<name>A0A370DSN6_9GAMM</name>
<reference evidence="1 2" key="1">
    <citation type="journal article" date="2018" name="ISME J.">
        <title>Endosymbiont genomes yield clues of tubeworm success.</title>
        <authorList>
            <person name="Li Y."/>
            <person name="Liles M.R."/>
            <person name="Halanych K.M."/>
        </authorList>
    </citation>
    <scope>NUCLEOTIDE SEQUENCE [LARGE SCALE GENOMIC DNA]</scope>
    <source>
        <strain evidence="1">A1462</strain>
    </source>
</reference>
<evidence type="ECO:0000313" key="1">
    <source>
        <dbReference type="EMBL" id="RDH87727.1"/>
    </source>
</evidence>
<gene>
    <name evidence="1" type="ORF">DIZ78_04040</name>
</gene>
<evidence type="ECO:0000313" key="2">
    <source>
        <dbReference type="Proteomes" id="UP000254771"/>
    </source>
</evidence>
<sequence length="142" mass="16400">MFGGDRNQIRQVFVDAWQKRVQGKPLEPLEQMIAAVVAEHPEYHKLLDDREAALSREFLPEDGESNPFLHMGMHISLQEQLSTDRPNGIAGLYQRLAQRIGDAHEAEHQLMECLAHMLWEAQVNKRMPDEQAYLECVKRLVI</sequence>
<dbReference type="AlphaFoldDB" id="A0A370DSN6"/>
<comment type="caution">
    <text evidence="1">The sequence shown here is derived from an EMBL/GenBank/DDBJ whole genome shotgun (WGS) entry which is preliminary data.</text>
</comment>
<dbReference type="Pfam" id="PF08897">
    <property type="entry name" value="DUF1841"/>
    <property type="match status" value="1"/>
</dbReference>
<dbReference type="Proteomes" id="UP000254771">
    <property type="component" value="Unassembled WGS sequence"/>
</dbReference>
<keyword evidence="2" id="KW-1185">Reference proteome</keyword>
<accession>A0A370DSN6</accession>
<dbReference type="InterPro" id="IPR014993">
    <property type="entry name" value="DUF1841"/>
</dbReference>
<proteinExistence type="predicted"/>